<evidence type="ECO:0000313" key="1">
    <source>
        <dbReference type="EMBL" id="PFH45291.1"/>
    </source>
</evidence>
<evidence type="ECO:0000313" key="2">
    <source>
        <dbReference type="Proteomes" id="UP000242287"/>
    </source>
</evidence>
<keyword evidence="2" id="KW-1185">Reference proteome</keyword>
<dbReference type="AlphaFoldDB" id="A0A2A9NAL0"/>
<sequence length="226" mass="26010">MPRKLLQKLKKTLDEMEQVAGKQWEAITKYRDQPYSPLPLMSLNFSLQTMQTLCHRENVEWLLELGSNHVKSANWSKDPWAIVVTMTRNIDKNRMDGLPDGKHAFDTLNKVVLDLFPGATLANRKPQSKFRFTRIPTQHSDGLPMDNGLLYHYIRKHPNFENVRFSLTPRFERSRPLKPGQVARTKFTKTVICEIFDTETGAIAKKCLGSVVKFDGTPATCKKFVF</sequence>
<organism evidence="1 2">
    <name type="scientific">Amanita thiersii Skay4041</name>
    <dbReference type="NCBI Taxonomy" id="703135"/>
    <lineage>
        <taxon>Eukaryota</taxon>
        <taxon>Fungi</taxon>
        <taxon>Dikarya</taxon>
        <taxon>Basidiomycota</taxon>
        <taxon>Agaricomycotina</taxon>
        <taxon>Agaricomycetes</taxon>
        <taxon>Agaricomycetidae</taxon>
        <taxon>Agaricales</taxon>
        <taxon>Pluteineae</taxon>
        <taxon>Amanitaceae</taxon>
        <taxon>Amanita</taxon>
    </lineage>
</organism>
<accession>A0A2A9NAL0</accession>
<dbReference type="EMBL" id="KZ302448">
    <property type="protein sequence ID" value="PFH45291.1"/>
    <property type="molecule type" value="Genomic_DNA"/>
</dbReference>
<name>A0A2A9NAL0_9AGAR</name>
<reference evidence="1 2" key="1">
    <citation type="submission" date="2014-02" db="EMBL/GenBank/DDBJ databases">
        <title>Transposable element dynamics among asymbiotic and ectomycorrhizal Amanita fungi.</title>
        <authorList>
            <consortium name="DOE Joint Genome Institute"/>
            <person name="Hess J."/>
            <person name="Skrede I."/>
            <person name="Wolfe B."/>
            <person name="LaButti K."/>
            <person name="Ohm R.A."/>
            <person name="Grigoriev I.V."/>
            <person name="Pringle A."/>
        </authorList>
    </citation>
    <scope>NUCLEOTIDE SEQUENCE [LARGE SCALE GENOMIC DNA]</scope>
    <source>
        <strain evidence="1 2">SKay4041</strain>
    </source>
</reference>
<protein>
    <submittedName>
        <fullName evidence="1">Uncharacterized protein</fullName>
    </submittedName>
</protein>
<dbReference type="Proteomes" id="UP000242287">
    <property type="component" value="Unassembled WGS sequence"/>
</dbReference>
<proteinExistence type="predicted"/>
<gene>
    <name evidence="1" type="ORF">AMATHDRAFT_9556</name>
</gene>